<dbReference type="Gene3D" id="3.40.50.2000">
    <property type="entry name" value="Glycogen Phosphorylase B"/>
    <property type="match status" value="1"/>
</dbReference>
<protein>
    <submittedName>
        <fullName evidence="2">Glycosyl transferases group 1</fullName>
    </submittedName>
</protein>
<dbReference type="AlphaFoldDB" id="A0A0W1KJ54"/>
<dbReference type="OrthoDB" id="9801492at2"/>
<dbReference type="Pfam" id="PF00534">
    <property type="entry name" value="Glycos_transf_1"/>
    <property type="match status" value="1"/>
</dbReference>
<accession>A0A0W1KJ54</accession>
<dbReference type="EMBL" id="LNIZ01000004">
    <property type="protein sequence ID" value="KTF04101.1"/>
    <property type="molecule type" value="Genomic_DNA"/>
</dbReference>
<dbReference type="PANTHER" id="PTHR12526">
    <property type="entry name" value="GLYCOSYLTRANSFERASE"/>
    <property type="match status" value="1"/>
</dbReference>
<organism evidence="2 3">
    <name type="scientific">Trueperella bernardiae</name>
    <dbReference type="NCBI Taxonomy" id="59561"/>
    <lineage>
        <taxon>Bacteria</taxon>
        <taxon>Bacillati</taxon>
        <taxon>Actinomycetota</taxon>
        <taxon>Actinomycetes</taxon>
        <taxon>Actinomycetales</taxon>
        <taxon>Actinomycetaceae</taxon>
        <taxon>Trueperella</taxon>
    </lineage>
</organism>
<dbReference type="SUPFAM" id="SSF53756">
    <property type="entry name" value="UDP-Glycosyltransferase/glycogen phosphorylase"/>
    <property type="match status" value="1"/>
</dbReference>
<dbReference type="PANTHER" id="PTHR12526:SF630">
    <property type="entry name" value="GLYCOSYLTRANSFERASE"/>
    <property type="match status" value="1"/>
</dbReference>
<dbReference type="InterPro" id="IPR001296">
    <property type="entry name" value="Glyco_trans_1"/>
</dbReference>
<dbReference type="PATRIC" id="fig|59561.3.peg.1067"/>
<name>A0A0W1KJ54_9ACTO</name>
<dbReference type="STRING" id="59561.AQZ59_01077"/>
<proteinExistence type="predicted"/>
<keyword evidence="3" id="KW-1185">Reference proteome</keyword>
<dbReference type="GO" id="GO:0016757">
    <property type="term" value="F:glycosyltransferase activity"/>
    <property type="evidence" value="ECO:0007669"/>
    <property type="project" value="InterPro"/>
</dbReference>
<reference evidence="2 3" key="1">
    <citation type="submission" date="2015-11" db="EMBL/GenBank/DDBJ databases">
        <title>Draft Genome Sequence of the Type Strain Trueperella bernardiae LCDC 89-0504T, Isolated from Blood Culture.</title>
        <authorList>
            <person name="Bernier A.-M."/>
            <person name="Bernard K."/>
        </authorList>
    </citation>
    <scope>NUCLEOTIDE SEQUENCE [LARGE SCALE GENOMIC DNA]</scope>
    <source>
        <strain evidence="2 3">LCDC 89-0504</strain>
    </source>
</reference>
<sequence length="357" mass="40791">MKELMVYHAPYPMDWNASSASRVRPARMLQAFRENYDVHEIVGNPNERRRAFSELKKRVRAGQKVAFAYSESSTSPNCLATSVKKGVDPLIEPRIFAYFKRHGIPFGQFYRDVYWMFPDQLTTVAPLRKFIMRILYRFDLALMDKTGAHLFVPTAKMGTLLPAFSGRCTPLPPGTTPVDSAYPDQLSLFYVGGIGPHYRMEELFKAVKRVPEVRLTACFPKAGWDSVKADYWQYMGDNIRIVHASNKEMPAFYDETSAALLFVEPSEYREFAAPMKFYEALSFGKPVITTKHTHAGRECERLGVGVALDYDADALEALLRSWLAHPDQLAALQARAREVRNTERWLDRTSEVARVLR</sequence>
<dbReference type="Proteomes" id="UP000054404">
    <property type="component" value="Unassembled WGS sequence"/>
</dbReference>
<evidence type="ECO:0000256" key="1">
    <source>
        <dbReference type="ARBA" id="ARBA00022679"/>
    </source>
</evidence>
<evidence type="ECO:0000313" key="3">
    <source>
        <dbReference type="Proteomes" id="UP000054404"/>
    </source>
</evidence>
<gene>
    <name evidence="2" type="ORF">AQZ59_01077</name>
</gene>
<dbReference type="RefSeq" id="WP_082661177.1">
    <property type="nucleotide sequence ID" value="NZ_CP127099.1"/>
</dbReference>
<evidence type="ECO:0000313" key="2">
    <source>
        <dbReference type="EMBL" id="KTF04101.1"/>
    </source>
</evidence>
<comment type="caution">
    <text evidence="2">The sequence shown here is derived from an EMBL/GenBank/DDBJ whole genome shotgun (WGS) entry which is preliminary data.</text>
</comment>
<keyword evidence="1 2" id="KW-0808">Transferase</keyword>